<accession>A0A2S5DKG0</accession>
<name>A0A2S5DKG0_9NEIS</name>
<evidence type="ECO:0000313" key="2">
    <source>
        <dbReference type="Proteomes" id="UP000237082"/>
    </source>
</evidence>
<dbReference type="AlphaFoldDB" id="A0A2S5DKG0"/>
<dbReference type="EMBL" id="PQWB01000011">
    <property type="protein sequence ID" value="POZ63482.1"/>
    <property type="molecule type" value="Genomic_DNA"/>
</dbReference>
<comment type="caution">
    <text evidence="1">The sequence shown here is derived from an EMBL/GenBank/DDBJ whole genome shotgun (WGS) entry which is preliminary data.</text>
</comment>
<organism evidence="1 2">
    <name type="scientific">Chromobacterium alticapitis</name>
    <dbReference type="NCBI Taxonomy" id="2073169"/>
    <lineage>
        <taxon>Bacteria</taxon>
        <taxon>Pseudomonadati</taxon>
        <taxon>Pseudomonadota</taxon>
        <taxon>Betaproteobacteria</taxon>
        <taxon>Neisseriales</taxon>
        <taxon>Chromobacteriaceae</taxon>
        <taxon>Chromobacterium</taxon>
    </lineage>
</organism>
<sequence length="130" mass="14063">MGLLLAFAFNQAALAADEDCGRAIAPQRCLLYRQGLSACQDLDASRRRACLADYTPSLLCHRQRDAKRCVALVAAQTSCEGESGAARRRCVDERLPAPVCGRSRAECDPQDEACAGERRRGCPPPLLLGE</sequence>
<keyword evidence="2" id="KW-1185">Reference proteome</keyword>
<gene>
    <name evidence="1" type="ORF">C2I19_02275</name>
</gene>
<dbReference type="Proteomes" id="UP000237082">
    <property type="component" value="Unassembled WGS sequence"/>
</dbReference>
<protein>
    <submittedName>
        <fullName evidence="1">Uncharacterized protein</fullName>
    </submittedName>
</protein>
<reference evidence="2" key="1">
    <citation type="submission" date="2018-02" db="EMBL/GenBank/DDBJ databases">
        <authorList>
            <person name="O'Hara-Hanley K."/>
            <person name="Soby S."/>
        </authorList>
    </citation>
    <scope>NUCLEOTIDE SEQUENCE [LARGE SCALE GENOMIC DNA]</scope>
    <source>
        <strain evidence="2">MWU14-2602</strain>
    </source>
</reference>
<proteinExistence type="predicted"/>
<evidence type="ECO:0000313" key="1">
    <source>
        <dbReference type="EMBL" id="POZ63482.1"/>
    </source>
</evidence>